<evidence type="ECO:0000313" key="1">
    <source>
        <dbReference type="EMBL" id="EFB71854.1"/>
    </source>
</evidence>
<dbReference type="EMBL" id="ABXV02000030">
    <property type="protein sequence ID" value="EFB71854.1"/>
    <property type="molecule type" value="Genomic_DNA"/>
</dbReference>
<comment type="caution">
    <text evidence="1">The sequence shown here is derived from an EMBL/GenBank/DDBJ whole genome shotgun (WGS) entry which is preliminary data.</text>
</comment>
<organism evidence="1 2">
    <name type="scientific">Providencia rustigianii DSM 4541</name>
    <dbReference type="NCBI Taxonomy" id="500637"/>
    <lineage>
        <taxon>Bacteria</taxon>
        <taxon>Pseudomonadati</taxon>
        <taxon>Pseudomonadota</taxon>
        <taxon>Gammaproteobacteria</taxon>
        <taxon>Enterobacterales</taxon>
        <taxon>Morganellaceae</taxon>
        <taxon>Providencia</taxon>
    </lineage>
</organism>
<name>D1P4M8_9GAMM</name>
<dbReference type="AlphaFoldDB" id="D1P4M8"/>
<protein>
    <submittedName>
        <fullName evidence="1">Uncharacterized protein</fullName>
    </submittedName>
</protein>
<dbReference type="Proteomes" id="UP000005512">
    <property type="component" value="Unassembled WGS sequence"/>
</dbReference>
<dbReference type="HOGENOM" id="CLU_3046910_0_0_6"/>
<proteinExistence type="predicted"/>
<keyword evidence="2" id="KW-1185">Reference proteome</keyword>
<gene>
    <name evidence="1" type="ORF">PROVRUST_07180</name>
</gene>
<accession>D1P4M8</accession>
<evidence type="ECO:0000313" key="2">
    <source>
        <dbReference type="Proteomes" id="UP000005512"/>
    </source>
</evidence>
<sequence length="54" mass="6425">MATPLPTVRERPSICYFNIPDKFKCYPRAKSPFFNLFFNSKKEPINILINIKFK</sequence>
<reference evidence="1" key="1">
    <citation type="submission" date="2009-12" db="EMBL/GenBank/DDBJ databases">
        <authorList>
            <person name="Weinstock G."/>
            <person name="Sodergren E."/>
            <person name="Clifton S."/>
            <person name="Fulton L."/>
            <person name="Fulton B."/>
            <person name="Courtney L."/>
            <person name="Fronick C."/>
            <person name="Harrison M."/>
            <person name="Strong C."/>
            <person name="Farmer C."/>
            <person name="Delahaunty K."/>
            <person name="Markovic C."/>
            <person name="Hall O."/>
            <person name="Minx P."/>
            <person name="Tomlinson C."/>
            <person name="Mitreva M."/>
            <person name="Nelson J."/>
            <person name="Hou S."/>
            <person name="Wollam A."/>
            <person name="Pepin K.H."/>
            <person name="Johnson M."/>
            <person name="Bhonagiri V."/>
            <person name="Nash W.E."/>
            <person name="Warren W."/>
            <person name="Chinwalla A."/>
            <person name="Mardis E.R."/>
            <person name="Wilson R.K."/>
        </authorList>
    </citation>
    <scope>NUCLEOTIDE SEQUENCE [LARGE SCALE GENOMIC DNA]</scope>
    <source>
        <strain evidence="1">DSM 4541</strain>
    </source>
</reference>
<dbReference type="STRING" id="500637.PROVRUST_07180"/>